<dbReference type="InterPro" id="IPR001387">
    <property type="entry name" value="Cro/C1-type_HTH"/>
</dbReference>
<comment type="caution">
    <text evidence="6">The sequence shown here is derived from an EMBL/GenBank/DDBJ whole genome shotgun (WGS) entry which is preliminary data.</text>
</comment>
<evidence type="ECO:0000313" key="6">
    <source>
        <dbReference type="EMBL" id="MEY2181999.1"/>
    </source>
</evidence>
<dbReference type="CDD" id="cd00093">
    <property type="entry name" value="HTH_XRE"/>
    <property type="match status" value="1"/>
</dbReference>
<dbReference type="SUPFAM" id="SSF47413">
    <property type="entry name" value="lambda repressor-like DNA-binding domains"/>
    <property type="match status" value="1"/>
</dbReference>
<feature type="domain" description="HTH cro/C1-type" evidence="5">
    <location>
        <begin position="52"/>
        <end position="106"/>
    </location>
</feature>
<accession>A0ABV4AR28</accession>
<evidence type="ECO:0000256" key="3">
    <source>
        <dbReference type="ARBA" id="ARBA00023163"/>
    </source>
</evidence>
<dbReference type="PANTHER" id="PTHR46797:SF23">
    <property type="entry name" value="HTH-TYPE TRANSCRIPTIONAL REGULATOR SUTR"/>
    <property type="match status" value="1"/>
</dbReference>
<evidence type="ECO:0000313" key="7">
    <source>
        <dbReference type="Proteomes" id="UP001562159"/>
    </source>
</evidence>
<keyword evidence="2" id="KW-0238">DNA-binding</keyword>
<evidence type="ECO:0000259" key="5">
    <source>
        <dbReference type="PROSITE" id="PS50943"/>
    </source>
</evidence>
<sequence length="111" mass="12187">MAFAPTERDVELKEVDLYSVERKPVDGQAGGMPSKSSPRSLPKARARAAANIRRLRTDQGLSQEQLAEAAEFHRTYVSQLERCVTNISVDGLERLAQALGVDIVELLQPPA</sequence>
<reference evidence="6 7" key="1">
    <citation type="submission" date="2024-07" db="EMBL/GenBank/DDBJ databases">
        <title>Molecular mechanisms and environmental adaptations of flagellar loss and biofilm growth of Rhodanobacter under environmental stress.</title>
        <authorList>
            <person name="Chen M."/>
        </authorList>
    </citation>
    <scope>NUCLEOTIDE SEQUENCE [LARGE SCALE GENOMIC DNA]</scope>
    <source>
        <strain evidence="6 7">RS22</strain>
    </source>
</reference>
<keyword evidence="1" id="KW-0805">Transcription regulation</keyword>
<evidence type="ECO:0000256" key="2">
    <source>
        <dbReference type="ARBA" id="ARBA00023125"/>
    </source>
</evidence>
<dbReference type="PANTHER" id="PTHR46797">
    <property type="entry name" value="HTH-TYPE TRANSCRIPTIONAL REGULATOR"/>
    <property type="match status" value="1"/>
</dbReference>
<dbReference type="Proteomes" id="UP001562159">
    <property type="component" value="Unassembled WGS sequence"/>
</dbReference>
<protein>
    <submittedName>
        <fullName evidence="6">Helix-turn-helix domain-containing protein</fullName>
    </submittedName>
</protein>
<feature type="region of interest" description="Disordered" evidence="4">
    <location>
        <begin position="23"/>
        <end position="44"/>
    </location>
</feature>
<evidence type="ECO:0000256" key="4">
    <source>
        <dbReference type="SAM" id="MobiDB-lite"/>
    </source>
</evidence>
<evidence type="ECO:0000256" key="1">
    <source>
        <dbReference type="ARBA" id="ARBA00023015"/>
    </source>
</evidence>
<dbReference type="SMART" id="SM00530">
    <property type="entry name" value="HTH_XRE"/>
    <property type="match status" value="1"/>
</dbReference>
<keyword evidence="7" id="KW-1185">Reference proteome</keyword>
<name>A0ABV4AR28_9GAMM</name>
<dbReference type="Gene3D" id="1.10.260.40">
    <property type="entry name" value="lambda repressor-like DNA-binding domains"/>
    <property type="match status" value="1"/>
</dbReference>
<gene>
    <name evidence="6" type="ORF">AB7878_06180</name>
</gene>
<organism evidence="6 7">
    <name type="scientific">Rhodanobacter humi</name>
    <dbReference type="NCBI Taxonomy" id="1888173"/>
    <lineage>
        <taxon>Bacteria</taxon>
        <taxon>Pseudomonadati</taxon>
        <taxon>Pseudomonadota</taxon>
        <taxon>Gammaproteobacteria</taxon>
        <taxon>Lysobacterales</taxon>
        <taxon>Rhodanobacteraceae</taxon>
        <taxon>Rhodanobacter</taxon>
    </lineage>
</organism>
<dbReference type="PROSITE" id="PS50943">
    <property type="entry name" value="HTH_CROC1"/>
    <property type="match status" value="1"/>
</dbReference>
<proteinExistence type="predicted"/>
<dbReference type="InterPro" id="IPR050807">
    <property type="entry name" value="TransReg_Diox_bact_type"/>
</dbReference>
<dbReference type="InterPro" id="IPR010982">
    <property type="entry name" value="Lambda_DNA-bd_dom_sf"/>
</dbReference>
<dbReference type="Pfam" id="PF01381">
    <property type="entry name" value="HTH_3"/>
    <property type="match status" value="1"/>
</dbReference>
<keyword evidence="3" id="KW-0804">Transcription</keyword>
<dbReference type="EMBL" id="JBGBPY010000001">
    <property type="protein sequence ID" value="MEY2181999.1"/>
    <property type="molecule type" value="Genomic_DNA"/>
</dbReference>